<dbReference type="WBParaSite" id="ES5_v2.g14056.t1">
    <property type="protein sequence ID" value="ES5_v2.g14056.t1"/>
    <property type="gene ID" value="ES5_v2.g14056"/>
</dbReference>
<evidence type="ECO:0000313" key="1">
    <source>
        <dbReference type="Proteomes" id="UP000887579"/>
    </source>
</evidence>
<protein>
    <submittedName>
        <fullName evidence="2">BTB domain-containing protein</fullName>
    </submittedName>
</protein>
<accession>A0AC34FAG1</accession>
<sequence length="334" mass="38432">MAISTESSSINSYYVSIEQKLTITEEKLREIPDDGEMIREFESEKKEVTAMSNVKYFLQLFKNMADDEEGQFELFLNLLGNVNEKRVHGKFSFFVKSANYFTQHDYVFEENEDSWGDDICSANEFFNAKRKFILDGKFTVEMKGILIFEDTEIPKVIYESSTLCQALWQRDDKDFKFNVGNEGSIMIHKVVLASRSNHFENMLKSGMKESISNTLEIIDFHLDTAKLAVEFFYDRNIFESLSFVDAFELLRFADKYNIADLQDKLELHLIYQLSPSAICTLANGSISSNSEKLRQICFNFLMICLRHAIPVDNIGDLNSTFAAEIFQKALSPAS</sequence>
<proteinExistence type="predicted"/>
<organism evidence="1 2">
    <name type="scientific">Panagrolaimus sp. ES5</name>
    <dbReference type="NCBI Taxonomy" id="591445"/>
    <lineage>
        <taxon>Eukaryota</taxon>
        <taxon>Metazoa</taxon>
        <taxon>Ecdysozoa</taxon>
        <taxon>Nematoda</taxon>
        <taxon>Chromadorea</taxon>
        <taxon>Rhabditida</taxon>
        <taxon>Tylenchina</taxon>
        <taxon>Panagrolaimomorpha</taxon>
        <taxon>Panagrolaimoidea</taxon>
        <taxon>Panagrolaimidae</taxon>
        <taxon>Panagrolaimus</taxon>
    </lineage>
</organism>
<reference evidence="2" key="1">
    <citation type="submission" date="2022-11" db="UniProtKB">
        <authorList>
            <consortium name="WormBaseParasite"/>
        </authorList>
    </citation>
    <scope>IDENTIFICATION</scope>
</reference>
<name>A0AC34FAG1_9BILA</name>
<dbReference type="Proteomes" id="UP000887579">
    <property type="component" value="Unplaced"/>
</dbReference>
<evidence type="ECO:0000313" key="2">
    <source>
        <dbReference type="WBParaSite" id="ES5_v2.g14056.t1"/>
    </source>
</evidence>